<comment type="catalytic activity">
    <reaction evidence="18">
        <text>tRNA(Arg) + L-arginine + ATP = L-arginyl-tRNA(Arg) + AMP + diphosphate</text>
        <dbReference type="Rhea" id="RHEA:20301"/>
        <dbReference type="Rhea" id="RHEA-COMP:9658"/>
        <dbReference type="Rhea" id="RHEA-COMP:9673"/>
        <dbReference type="ChEBI" id="CHEBI:30616"/>
        <dbReference type="ChEBI" id="CHEBI:32682"/>
        <dbReference type="ChEBI" id="CHEBI:33019"/>
        <dbReference type="ChEBI" id="CHEBI:78442"/>
        <dbReference type="ChEBI" id="CHEBI:78513"/>
        <dbReference type="ChEBI" id="CHEBI:456215"/>
        <dbReference type="EC" id="6.1.1.19"/>
    </reaction>
</comment>
<dbReference type="GO" id="GO:0032050">
    <property type="term" value="F:clathrin heavy chain binding"/>
    <property type="evidence" value="ECO:0007669"/>
    <property type="project" value="TreeGrafter"/>
</dbReference>
<dbReference type="Pfam" id="PF00750">
    <property type="entry name" value="tRNA-synt_1d"/>
    <property type="match status" value="1"/>
</dbReference>
<dbReference type="SUPFAM" id="SSF48464">
    <property type="entry name" value="ENTH/VHS domain"/>
    <property type="match status" value="1"/>
</dbReference>
<keyword evidence="12" id="KW-0333">Golgi apparatus</keyword>
<dbReference type="SUPFAM" id="SSF52374">
    <property type="entry name" value="Nucleotidylyl transferase"/>
    <property type="match status" value="1"/>
</dbReference>
<feature type="region of interest" description="Disordered" evidence="20">
    <location>
        <begin position="824"/>
        <end position="861"/>
    </location>
</feature>
<reference evidence="22" key="2">
    <citation type="submission" date="2021-09" db="EMBL/GenBank/DDBJ databases">
        <authorList>
            <person name="Jia N."/>
            <person name="Wang J."/>
            <person name="Shi W."/>
            <person name="Du L."/>
            <person name="Sun Y."/>
            <person name="Zhan W."/>
            <person name="Jiang J."/>
            <person name="Wang Q."/>
            <person name="Zhang B."/>
            <person name="Ji P."/>
            <person name="Sakyi L.B."/>
            <person name="Cui X."/>
            <person name="Yuan T."/>
            <person name="Jiang B."/>
            <person name="Yang W."/>
            <person name="Lam T.T.-Y."/>
            <person name="Chang Q."/>
            <person name="Ding S."/>
            <person name="Wang X."/>
            <person name="Zhu J."/>
            <person name="Ruan X."/>
            <person name="Zhao L."/>
            <person name="Wei J."/>
            <person name="Que T."/>
            <person name="Du C."/>
            <person name="Cheng J."/>
            <person name="Dai P."/>
            <person name="Han X."/>
            <person name="Huang E."/>
            <person name="Gao Y."/>
            <person name="Liu J."/>
            <person name="Shao H."/>
            <person name="Ye R."/>
            <person name="Li L."/>
            <person name="Wei W."/>
            <person name="Wang X."/>
            <person name="Wang C."/>
            <person name="Huo Q."/>
            <person name="Li W."/>
            <person name="Guo W."/>
            <person name="Chen H."/>
            <person name="Chen S."/>
            <person name="Zhou L."/>
            <person name="Zhou L."/>
            <person name="Ni X."/>
            <person name="Tian J."/>
            <person name="Zhou Y."/>
            <person name="Sheng Y."/>
            <person name="Liu T."/>
            <person name="Pan Y."/>
            <person name="Xia L."/>
            <person name="Li J."/>
            <person name="Zhao F."/>
            <person name="Cao W."/>
        </authorList>
    </citation>
    <scope>NUCLEOTIDE SEQUENCE</scope>
    <source>
        <strain evidence="22">Rmic-2018</strain>
        <tissue evidence="22">Larvae</tissue>
    </source>
</reference>
<dbReference type="InterPro" id="IPR011417">
    <property type="entry name" value="ANTH_dom"/>
</dbReference>
<feature type="compositionally biased region" description="Pro residues" evidence="20">
    <location>
        <begin position="887"/>
        <end position="897"/>
    </location>
</feature>
<dbReference type="Gene3D" id="1.20.58.150">
    <property type="entry name" value="ANTH domain"/>
    <property type="match status" value="1"/>
</dbReference>
<keyword evidence="11" id="KW-0648">Protein biosynthesis</keyword>
<dbReference type="VEuPathDB" id="VectorBase:LOC119174887"/>
<dbReference type="PROSITE" id="PS50942">
    <property type="entry name" value="ENTH"/>
    <property type="match status" value="1"/>
</dbReference>
<dbReference type="InterPro" id="IPR014729">
    <property type="entry name" value="Rossmann-like_a/b/a_fold"/>
</dbReference>
<dbReference type="VEuPathDB" id="VectorBase:LOC119173966"/>
<dbReference type="Pfam" id="PF07651">
    <property type="entry name" value="ANTH"/>
    <property type="match status" value="1"/>
</dbReference>
<evidence type="ECO:0000256" key="1">
    <source>
        <dbReference type="ARBA" id="ARBA00004132"/>
    </source>
</evidence>
<dbReference type="PRINTS" id="PR01038">
    <property type="entry name" value="TRNASYNTHARG"/>
</dbReference>
<gene>
    <name evidence="22" type="ORF">HPB51_016040</name>
</gene>
<keyword evidence="9" id="KW-0547">Nucleotide-binding</keyword>
<feature type="compositionally biased region" description="Basic and acidic residues" evidence="20">
    <location>
        <begin position="830"/>
        <end position="839"/>
    </location>
</feature>
<dbReference type="InterPro" id="IPR013809">
    <property type="entry name" value="ENTH"/>
</dbReference>
<dbReference type="InterPro" id="IPR045192">
    <property type="entry name" value="AP180-like"/>
</dbReference>
<comment type="subcellular location">
    <subcellularLocation>
        <location evidence="1">Cytoplasmic vesicle</location>
        <location evidence="1">Clathrin-coated vesicle</location>
    </subcellularLocation>
    <subcellularLocation>
        <location evidence="2">Golgi apparatus</location>
    </subcellularLocation>
    <subcellularLocation>
        <location evidence="3">Membrane</location>
        <location evidence="3">Clathrin-coated pit</location>
    </subcellularLocation>
</comment>
<evidence type="ECO:0000256" key="3">
    <source>
        <dbReference type="ARBA" id="ARBA00004600"/>
    </source>
</evidence>
<evidence type="ECO:0000256" key="13">
    <source>
        <dbReference type="ARBA" id="ARBA00023136"/>
    </source>
</evidence>
<dbReference type="FunFam" id="1.20.58.150:FF:000001">
    <property type="entry name" value="phosphatidylinositol-binding clathrin assembly protein-like isoform X1"/>
    <property type="match status" value="1"/>
</dbReference>
<feature type="compositionally biased region" description="Low complexity" evidence="20">
    <location>
        <begin position="898"/>
        <end position="907"/>
    </location>
</feature>
<reference evidence="22" key="1">
    <citation type="journal article" date="2020" name="Cell">
        <title>Large-Scale Comparative Analyses of Tick Genomes Elucidate Their Genetic Diversity and Vector Capacities.</title>
        <authorList>
            <consortium name="Tick Genome and Microbiome Consortium (TIGMIC)"/>
            <person name="Jia N."/>
            <person name="Wang J."/>
            <person name="Shi W."/>
            <person name="Du L."/>
            <person name="Sun Y."/>
            <person name="Zhan W."/>
            <person name="Jiang J.F."/>
            <person name="Wang Q."/>
            <person name="Zhang B."/>
            <person name="Ji P."/>
            <person name="Bell-Sakyi L."/>
            <person name="Cui X.M."/>
            <person name="Yuan T.T."/>
            <person name="Jiang B.G."/>
            <person name="Yang W.F."/>
            <person name="Lam T.T."/>
            <person name="Chang Q.C."/>
            <person name="Ding S.J."/>
            <person name="Wang X.J."/>
            <person name="Zhu J.G."/>
            <person name="Ruan X.D."/>
            <person name="Zhao L."/>
            <person name="Wei J.T."/>
            <person name="Ye R.Z."/>
            <person name="Que T.C."/>
            <person name="Du C.H."/>
            <person name="Zhou Y.H."/>
            <person name="Cheng J.X."/>
            <person name="Dai P.F."/>
            <person name="Guo W.B."/>
            <person name="Han X.H."/>
            <person name="Huang E.J."/>
            <person name="Li L.F."/>
            <person name="Wei W."/>
            <person name="Gao Y.C."/>
            <person name="Liu J.Z."/>
            <person name="Shao H.Z."/>
            <person name="Wang X."/>
            <person name="Wang C.C."/>
            <person name="Yang T.C."/>
            <person name="Huo Q.B."/>
            <person name="Li W."/>
            <person name="Chen H.Y."/>
            <person name="Chen S.E."/>
            <person name="Zhou L.G."/>
            <person name="Ni X.B."/>
            <person name="Tian J.H."/>
            <person name="Sheng Y."/>
            <person name="Liu T."/>
            <person name="Pan Y.S."/>
            <person name="Xia L.Y."/>
            <person name="Li J."/>
            <person name="Zhao F."/>
            <person name="Cao W.C."/>
        </authorList>
    </citation>
    <scope>NUCLEOTIDE SEQUENCE</scope>
    <source>
        <strain evidence="22">Rmic-2018</strain>
    </source>
</reference>
<dbReference type="GO" id="GO:0040011">
    <property type="term" value="P:locomotion"/>
    <property type="evidence" value="ECO:0007669"/>
    <property type="project" value="UniProtKB-ARBA"/>
</dbReference>
<dbReference type="InterPro" id="IPR008942">
    <property type="entry name" value="ENTH_VHS"/>
</dbReference>
<evidence type="ECO:0000313" key="22">
    <source>
        <dbReference type="EMBL" id="KAH8021644.1"/>
    </source>
</evidence>
<dbReference type="GO" id="GO:0030136">
    <property type="term" value="C:clathrin-coated vesicle"/>
    <property type="evidence" value="ECO:0007669"/>
    <property type="project" value="UniProtKB-SubCell"/>
</dbReference>
<comment type="similarity">
    <text evidence="4">Belongs to the class-I aminoacyl-tRNA synthetase family.</text>
</comment>
<keyword evidence="15" id="KW-0168">Coated pit</keyword>
<dbReference type="GO" id="GO:0048268">
    <property type="term" value="P:clathrin coat assembly"/>
    <property type="evidence" value="ECO:0007669"/>
    <property type="project" value="InterPro"/>
</dbReference>
<feature type="compositionally biased region" description="Polar residues" evidence="20">
    <location>
        <begin position="1203"/>
        <end position="1213"/>
    </location>
</feature>
<keyword evidence="8" id="KW-0436">Ligase</keyword>
<feature type="domain" description="ENTH" evidence="21">
    <location>
        <begin position="483"/>
        <end position="615"/>
    </location>
</feature>
<feature type="region of interest" description="Disordered" evidence="20">
    <location>
        <begin position="1175"/>
        <end position="1232"/>
    </location>
</feature>
<evidence type="ECO:0000313" key="23">
    <source>
        <dbReference type="Proteomes" id="UP000821866"/>
    </source>
</evidence>
<feature type="region of interest" description="Disordered" evidence="20">
    <location>
        <begin position="1256"/>
        <end position="1280"/>
    </location>
</feature>
<evidence type="ECO:0000256" key="10">
    <source>
        <dbReference type="ARBA" id="ARBA00022840"/>
    </source>
</evidence>
<dbReference type="PANTHER" id="PTHR22951">
    <property type="entry name" value="CLATHRIN ASSEMBLY PROTEIN"/>
    <property type="match status" value="1"/>
</dbReference>
<dbReference type="Pfam" id="PF05746">
    <property type="entry name" value="DALR_1"/>
    <property type="match status" value="1"/>
</dbReference>
<evidence type="ECO:0000256" key="20">
    <source>
        <dbReference type="SAM" id="MobiDB-lite"/>
    </source>
</evidence>
<dbReference type="EMBL" id="JABSTU010000009">
    <property type="protein sequence ID" value="KAH8021644.1"/>
    <property type="molecule type" value="Genomic_DNA"/>
</dbReference>
<dbReference type="SMART" id="SM00836">
    <property type="entry name" value="DALR_1"/>
    <property type="match status" value="1"/>
</dbReference>
<dbReference type="InterPro" id="IPR008909">
    <property type="entry name" value="DALR_anticod-bd"/>
</dbReference>
<dbReference type="InterPro" id="IPR001278">
    <property type="entry name" value="Arg-tRNA-ligase"/>
</dbReference>
<name>A0A9J6DHF0_RHIMP</name>
<dbReference type="InterPro" id="IPR035684">
    <property type="entry name" value="ArgRS_core"/>
</dbReference>
<dbReference type="FunFam" id="1.25.40.90:FF:000017">
    <property type="entry name" value="Phosphatidylinositol-binding clathrin assembly protein LAP"/>
    <property type="match status" value="1"/>
</dbReference>
<dbReference type="GO" id="GO:0016185">
    <property type="term" value="P:synaptic vesicle budding from presynaptic endocytic zone membrane"/>
    <property type="evidence" value="ECO:0007669"/>
    <property type="project" value="TreeGrafter"/>
</dbReference>
<dbReference type="GO" id="GO:0005905">
    <property type="term" value="C:clathrin-coated pit"/>
    <property type="evidence" value="ECO:0007669"/>
    <property type="project" value="UniProtKB-SubCell"/>
</dbReference>
<evidence type="ECO:0000256" key="8">
    <source>
        <dbReference type="ARBA" id="ARBA00022598"/>
    </source>
</evidence>
<evidence type="ECO:0000256" key="17">
    <source>
        <dbReference type="ARBA" id="ARBA00033033"/>
    </source>
</evidence>
<evidence type="ECO:0000256" key="5">
    <source>
        <dbReference type="ARBA" id="ARBA00008011"/>
    </source>
</evidence>
<evidence type="ECO:0000256" key="19">
    <source>
        <dbReference type="ARBA" id="ARBA00064895"/>
    </source>
</evidence>
<comment type="similarity">
    <text evidence="5">Belongs to the PICALM/SNAP91 family.</text>
</comment>
<dbReference type="PANTHER" id="PTHR22951:SF5">
    <property type="entry name" value="PHOSPHATIDYLINOSITOL-BINDING CLATHRIN ASSEMBLY PROTEIN LAP"/>
    <property type="match status" value="1"/>
</dbReference>
<dbReference type="Gene3D" id="3.40.50.620">
    <property type="entry name" value="HUPs"/>
    <property type="match status" value="1"/>
</dbReference>
<keyword evidence="16" id="KW-0968">Cytoplasmic vesicle</keyword>
<dbReference type="Gene3D" id="1.25.40.90">
    <property type="match status" value="1"/>
</dbReference>
<dbReference type="GO" id="GO:0000149">
    <property type="term" value="F:SNARE binding"/>
    <property type="evidence" value="ECO:0007669"/>
    <property type="project" value="TreeGrafter"/>
</dbReference>
<dbReference type="SUPFAM" id="SSF47323">
    <property type="entry name" value="Anticodon-binding domain of a subclass of class I aminoacyl-tRNA synthetases"/>
    <property type="match status" value="1"/>
</dbReference>
<evidence type="ECO:0000256" key="14">
    <source>
        <dbReference type="ARBA" id="ARBA00023146"/>
    </source>
</evidence>
<keyword evidence="7" id="KW-0254">Endocytosis</keyword>
<keyword evidence="14" id="KW-0030">Aminoacyl-tRNA synthetase</keyword>
<keyword evidence="10" id="KW-0067">ATP-binding</keyword>
<dbReference type="EC" id="6.1.1.19" evidence="6"/>
<keyword evidence="23" id="KW-1185">Reference proteome</keyword>
<dbReference type="CDD" id="cd16985">
    <property type="entry name" value="ANTH_N_AP180"/>
    <property type="match status" value="1"/>
</dbReference>
<keyword evidence="13" id="KW-0472">Membrane</keyword>
<dbReference type="Proteomes" id="UP000821866">
    <property type="component" value="Chromosome 7"/>
</dbReference>
<dbReference type="SUPFAM" id="SSF89009">
    <property type="entry name" value="GAT-like domain"/>
    <property type="match status" value="1"/>
</dbReference>
<dbReference type="GO" id="GO:0005794">
    <property type="term" value="C:Golgi apparatus"/>
    <property type="evidence" value="ECO:0007669"/>
    <property type="project" value="UniProtKB-SubCell"/>
</dbReference>
<evidence type="ECO:0000259" key="21">
    <source>
        <dbReference type="PROSITE" id="PS50942"/>
    </source>
</evidence>
<dbReference type="GO" id="GO:0005546">
    <property type="term" value="F:phosphatidylinositol-4,5-bisphosphate binding"/>
    <property type="evidence" value="ECO:0007669"/>
    <property type="project" value="TreeGrafter"/>
</dbReference>
<dbReference type="GO" id="GO:0005545">
    <property type="term" value="F:1-phosphatidylinositol binding"/>
    <property type="evidence" value="ECO:0007669"/>
    <property type="project" value="InterPro"/>
</dbReference>
<dbReference type="GO" id="GO:0005524">
    <property type="term" value="F:ATP binding"/>
    <property type="evidence" value="ECO:0007669"/>
    <property type="project" value="UniProtKB-KW"/>
</dbReference>
<evidence type="ECO:0000256" key="4">
    <source>
        <dbReference type="ARBA" id="ARBA00005594"/>
    </source>
</evidence>
<evidence type="ECO:0000256" key="15">
    <source>
        <dbReference type="ARBA" id="ARBA00023176"/>
    </source>
</evidence>
<proteinExistence type="inferred from homology"/>
<evidence type="ECO:0000256" key="12">
    <source>
        <dbReference type="ARBA" id="ARBA00023034"/>
    </source>
</evidence>
<dbReference type="InterPro" id="IPR014712">
    <property type="entry name" value="ANTH_dom_sf"/>
</dbReference>
<dbReference type="GO" id="GO:0008021">
    <property type="term" value="C:synaptic vesicle"/>
    <property type="evidence" value="ECO:0007669"/>
    <property type="project" value="TreeGrafter"/>
</dbReference>
<feature type="region of interest" description="Disordered" evidence="20">
    <location>
        <begin position="1030"/>
        <end position="1054"/>
    </location>
</feature>
<dbReference type="InterPro" id="IPR009080">
    <property type="entry name" value="tRNAsynth_Ia_anticodon-bd"/>
</dbReference>
<protein>
    <recommendedName>
        <fullName evidence="6">arginine--tRNA ligase</fullName>
        <ecNumber evidence="6">6.1.1.19</ecNumber>
    </recommendedName>
    <alternativeName>
        <fullName evidence="17">Arginyl-tRNA synthetase</fullName>
    </alternativeName>
</protein>
<evidence type="ECO:0000256" key="7">
    <source>
        <dbReference type="ARBA" id="ARBA00022583"/>
    </source>
</evidence>
<sequence>MSKYDMACPSSCDVNLQLSVQESLSKAGCPPCLVPSLRFVVDFSSPNVAKPFHVGHLRSTVLGHSLCNLLSFAGHHVTRLNYLGDWGTQCGLLIAGFRKYGSNEELIKDPLKHLLSVYVAANAEAEKNPGFRAEALENFANLEAGQPEVLDQWQKWRQLSLDSYDLQYKRLGVSFDVLDSESRHSHAALQLLDRLHSENRLASRGDGVLGIGCDEFVPLAKSSGASLYLTRDVGAALERKERYNFDWAYYVVDRSQAEHFRRLALVLKQLGVEWSDRVQHVSFGRIRGVSSRKGVGEGMLLDDLLNEAVHRARHSMDQAPTTRVQDETSAQLVAEQLGLAAVVVNFLRGRRNRDITFDWHQALHAAGDSGVSLQYAHARLCSLEDKAGLSVEREVAVDLLQEPCALALAVQVARFEEVVCSAVHQLEPCIVTQYLFVLSHAIGRAAKELPVKNQAVPLAQPGSPAPMSKMSGQSLNDRLMAARHTIAGQGLARVVCKATTEEVIGPKKKHLDYLLHCTNEPNVSIPQLANLLIERAQNTNWVVVFKSLVTVHHLMCYGNERFTQYLASSNCTFQLGTFVDKTGVQAGFDMSTFIRRYAKYLTEKAVSYRTVAFDFCKVKRGKEDGTLRTMPTDKLLKTVPALQSQLDALLEFDCTANDLTNGVISSAFMLLFRDLIRLFACYNDGIINLLEKYFDMNKKHCREALDIYKKFLIRMDRVAEFLKVAETVGIDKGDIPDLTKAPSSLLDALEQHLAALEGRKGATSAASATRVSSNVQSAVSALSCTSSAFGSAGGTGAEINGVRVDEASVRRALEEEAAAMNQLKPALGSAEERHLKETEASTNPFLSASPEPPAASATASSGEPVLDLFSAAPASDDLLCLGNPFAEPSPAPPPPTVQSPQQQQQQQQLAFAHFTANGFMSQPVSTPSTTFASDASFAAAFGSVPPAAASDEEEEVRPAAGGLTLPTLEPPPPRSSSPSPTAELMRGAGTTPILAHMPEPGFGDLDTSEEPWPSEPFESAKTGAMTSSAASSGWVGFDQGRPQETTSTAVSKPAMAKTVVSGPAMPGATMPVSAMPGTAMASSTMPGAVMPGTAMATSTMPGAAMPGVAIPSSVAMPGTAIPSSMVMPGAAMASPVVPPAAVGAPIPGSAMSKPPARPASALDDLNFAIQQAMGGVPSPAHSAAPSGLDSFGDVLQPRPLMSGLSSPATSVPTASEAPLTASKPPATTGGGLLKGDLDATLASLAQNLDINGPKQAVARKTSGGGHQWGSPKPAGKTGGTNWTPVGAAWAGSGSPQHLFQPQPQPCVGPTVPAAPVAGAQWGPMGGVFGSTPLVPFRPPQMGAQPPMMAAAAPGMFGAPAPAPSSQPAVNDPFGAL</sequence>
<evidence type="ECO:0000256" key="11">
    <source>
        <dbReference type="ARBA" id="ARBA00022917"/>
    </source>
</evidence>
<dbReference type="SMART" id="SM00273">
    <property type="entry name" value="ENTH"/>
    <property type="match status" value="1"/>
</dbReference>
<organism evidence="22 23">
    <name type="scientific">Rhipicephalus microplus</name>
    <name type="common">Cattle tick</name>
    <name type="synonym">Boophilus microplus</name>
    <dbReference type="NCBI Taxonomy" id="6941"/>
    <lineage>
        <taxon>Eukaryota</taxon>
        <taxon>Metazoa</taxon>
        <taxon>Ecdysozoa</taxon>
        <taxon>Arthropoda</taxon>
        <taxon>Chelicerata</taxon>
        <taxon>Arachnida</taxon>
        <taxon>Acari</taxon>
        <taxon>Parasitiformes</taxon>
        <taxon>Ixodida</taxon>
        <taxon>Ixodoidea</taxon>
        <taxon>Ixodidae</taxon>
        <taxon>Rhipicephalinae</taxon>
        <taxon>Rhipicephalus</taxon>
        <taxon>Boophilus</taxon>
    </lineage>
</organism>
<dbReference type="InterPro" id="IPR001412">
    <property type="entry name" value="aa-tRNA-synth_I_CS"/>
</dbReference>
<dbReference type="FunFam" id="3.40.50.620:FF:000116">
    <property type="entry name" value="Arginine--tRNA ligase"/>
    <property type="match status" value="1"/>
</dbReference>
<accession>A0A9J6DHF0</accession>
<evidence type="ECO:0000256" key="9">
    <source>
        <dbReference type="ARBA" id="ARBA00022741"/>
    </source>
</evidence>
<evidence type="ECO:0000256" key="6">
    <source>
        <dbReference type="ARBA" id="ARBA00012837"/>
    </source>
</evidence>
<dbReference type="Gene3D" id="1.10.730.10">
    <property type="entry name" value="Isoleucyl-tRNA Synthetase, Domain 1"/>
    <property type="match status" value="1"/>
</dbReference>
<feature type="region of interest" description="Disordered" evidence="20">
    <location>
        <begin position="946"/>
        <end position="986"/>
    </location>
</feature>
<dbReference type="NCBIfam" id="TIGR00456">
    <property type="entry name" value="argS"/>
    <property type="match status" value="1"/>
</dbReference>
<evidence type="ECO:0000256" key="18">
    <source>
        <dbReference type="ARBA" id="ARBA00049339"/>
    </source>
</evidence>
<dbReference type="GO" id="GO:0006420">
    <property type="term" value="P:arginyl-tRNA aminoacylation"/>
    <property type="evidence" value="ECO:0007669"/>
    <property type="project" value="InterPro"/>
</dbReference>
<feature type="region of interest" description="Disordered" evidence="20">
    <location>
        <begin position="879"/>
        <end position="907"/>
    </location>
</feature>
<evidence type="ECO:0000256" key="16">
    <source>
        <dbReference type="ARBA" id="ARBA00023329"/>
    </source>
</evidence>
<dbReference type="GO" id="GO:0004814">
    <property type="term" value="F:arginine-tRNA ligase activity"/>
    <property type="evidence" value="ECO:0007669"/>
    <property type="project" value="UniProtKB-EC"/>
</dbReference>
<dbReference type="GO" id="GO:0072583">
    <property type="term" value="P:clathrin-dependent endocytosis"/>
    <property type="evidence" value="ECO:0007669"/>
    <property type="project" value="InterPro"/>
</dbReference>
<comment type="caution">
    <text evidence="22">The sequence shown here is derived from an EMBL/GenBank/DDBJ whole genome shotgun (WGS) entry which is preliminary data.</text>
</comment>
<dbReference type="GO" id="GO:0098894">
    <property type="term" value="C:extrinsic component of presynaptic endocytic zone membrane"/>
    <property type="evidence" value="ECO:0007669"/>
    <property type="project" value="TreeGrafter"/>
</dbReference>
<comment type="subunit">
    <text evidence="19">Binds clathrin and phosphatidylinositol 4,5-bisphosphate.</text>
</comment>
<dbReference type="PROSITE" id="PS00178">
    <property type="entry name" value="AA_TRNA_LIGASE_I"/>
    <property type="match status" value="1"/>
</dbReference>
<evidence type="ECO:0000256" key="2">
    <source>
        <dbReference type="ARBA" id="ARBA00004555"/>
    </source>
</evidence>